<dbReference type="Pfam" id="PF21654">
    <property type="entry name" value="DncV-like_NTFase"/>
    <property type="match status" value="1"/>
</dbReference>
<evidence type="ECO:0000256" key="4">
    <source>
        <dbReference type="ARBA" id="ARBA00022741"/>
    </source>
</evidence>
<evidence type="ECO:0000313" key="12">
    <source>
        <dbReference type="EMBL" id="GBG14207.1"/>
    </source>
</evidence>
<comment type="caution">
    <text evidence="12">The sequence shown here is derived from an EMBL/GenBank/DDBJ whole genome shotgun (WGS) entry which is preliminary data.</text>
</comment>
<dbReference type="GO" id="GO:0005524">
    <property type="term" value="F:ATP binding"/>
    <property type="evidence" value="ECO:0007669"/>
    <property type="project" value="UniProtKB-KW"/>
</dbReference>
<evidence type="ECO:0000256" key="2">
    <source>
        <dbReference type="ARBA" id="ARBA00022695"/>
    </source>
</evidence>
<dbReference type="EMBL" id="BDOQ01000006">
    <property type="protein sequence ID" value="GBG14207.1"/>
    <property type="molecule type" value="Genomic_DNA"/>
</dbReference>
<dbReference type="InterPro" id="IPR048445">
    <property type="entry name" value="DncV-like_NTFase"/>
</dbReference>
<evidence type="ECO:0000256" key="9">
    <source>
        <dbReference type="ARBA" id="ARBA00044145"/>
    </source>
</evidence>
<gene>
    <name evidence="12" type="ORF">NMK_1772</name>
</gene>
<keyword evidence="1" id="KW-0808">Transferase</keyword>
<evidence type="ECO:0000313" key="13">
    <source>
        <dbReference type="Proteomes" id="UP000245081"/>
    </source>
</evidence>
<reference evidence="12 13" key="1">
    <citation type="journal article" date="2018" name="Environ. Microbiol.">
        <title>Isolation and genomic characterization of Novimethylophilus kurashikiensis gen. nov. sp. nov., a new lanthanide-dependent methylotrophic species of Methylophilaceae.</title>
        <authorList>
            <person name="Lv H."/>
            <person name="Sahin N."/>
            <person name="Tani A."/>
        </authorList>
    </citation>
    <scope>NUCLEOTIDE SEQUENCE [LARGE SCALE GENOMIC DNA]</scope>
    <source>
        <strain evidence="12 13">La2-4</strain>
    </source>
</reference>
<dbReference type="AlphaFoldDB" id="A0A2R5F7N9"/>
<keyword evidence="5" id="KW-0067">ATP-binding</keyword>
<keyword evidence="3" id="KW-0479">Metal-binding</keyword>
<keyword evidence="4" id="KW-0547">Nucleotide-binding</keyword>
<protein>
    <recommendedName>
        <fullName evidence="9">Cyclic GMP-AMP synthase</fullName>
    </recommendedName>
</protein>
<keyword evidence="8" id="KW-0051">Antiviral defense</keyword>
<accession>A0A2R5F7N9</accession>
<feature type="domain" description="Cyclic GMP-AMP synthase DncV-like nucleotidyltransferase" evidence="11">
    <location>
        <begin position="73"/>
        <end position="154"/>
    </location>
</feature>
<evidence type="ECO:0000256" key="6">
    <source>
        <dbReference type="ARBA" id="ARBA00022842"/>
    </source>
</evidence>
<evidence type="ECO:0000256" key="10">
    <source>
        <dbReference type="ARBA" id="ARBA00048304"/>
    </source>
</evidence>
<name>A0A2R5F7N9_9PROT</name>
<keyword evidence="6" id="KW-0460">Magnesium</keyword>
<comment type="catalytic activity">
    <reaction evidence="10">
        <text>GTP + ATP = 3',3'-cGAMP + 2 diphosphate</text>
        <dbReference type="Rhea" id="RHEA:35647"/>
        <dbReference type="ChEBI" id="CHEBI:30616"/>
        <dbReference type="ChEBI" id="CHEBI:33019"/>
        <dbReference type="ChEBI" id="CHEBI:37565"/>
        <dbReference type="ChEBI" id="CHEBI:71501"/>
    </reaction>
    <physiologicalReaction direction="left-to-right" evidence="10">
        <dbReference type="Rhea" id="RHEA:35648"/>
    </physiologicalReaction>
</comment>
<evidence type="ECO:0000256" key="3">
    <source>
        <dbReference type="ARBA" id="ARBA00022723"/>
    </source>
</evidence>
<evidence type="ECO:0000256" key="7">
    <source>
        <dbReference type="ARBA" id="ARBA00023080"/>
    </source>
</evidence>
<sequence length="360" mass="40891">MHPLIRLGLFTAAAWLFFDDKDSKMPAVQKQFEDFHSNIKLDDDDEKATLREKRKILLDALNSHLNDVPSFEHFNQGSYSMHTGVVPLDGNYDIDVGLIFDCKRDKYPDPVKLKTKVRDALNSNGREVVIRRPCVTVNYMRGAEIEYHVDLAIYAKRDDDQLDLAKGKENSIEGYRVWETSAPKKLTELICTAFKDTNELAQYRRCIRYLKRWRDVQFRNGGAPLSIALTVAAKTWFKPYFEISGKPTDLLALLDLTKAILSHFETSYSDDDGWHQRLKVTLPVTPYCDLMAGMSKGQMATFKEKLEALRDALSDAYDEELPEDACKLLKKQFGDDFKVPEKSETAKAVAAAVISTGNSA</sequence>
<evidence type="ECO:0000256" key="8">
    <source>
        <dbReference type="ARBA" id="ARBA00023118"/>
    </source>
</evidence>
<dbReference type="GO" id="GO:0046872">
    <property type="term" value="F:metal ion binding"/>
    <property type="evidence" value="ECO:0007669"/>
    <property type="project" value="UniProtKB-KW"/>
</dbReference>
<keyword evidence="2" id="KW-0548">Nucleotidyltransferase</keyword>
<dbReference type="Proteomes" id="UP000245081">
    <property type="component" value="Unassembled WGS sequence"/>
</dbReference>
<proteinExistence type="predicted"/>
<evidence type="ECO:0000256" key="1">
    <source>
        <dbReference type="ARBA" id="ARBA00022679"/>
    </source>
</evidence>
<dbReference type="RefSeq" id="WP_227871432.1">
    <property type="nucleotide sequence ID" value="NZ_BDOQ01000006.1"/>
</dbReference>
<evidence type="ECO:0000259" key="11">
    <source>
        <dbReference type="Pfam" id="PF21654"/>
    </source>
</evidence>
<evidence type="ECO:0000256" key="5">
    <source>
        <dbReference type="ARBA" id="ARBA00022840"/>
    </source>
</evidence>
<dbReference type="GO" id="GO:0051607">
    <property type="term" value="P:defense response to virus"/>
    <property type="evidence" value="ECO:0007669"/>
    <property type="project" value="UniProtKB-KW"/>
</dbReference>
<dbReference type="InterPro" id="IPR006116">
    <property type="entry name" value="NT_2-5OAS_ClassI-CCAase"/>
</dbReference>
<keyword evidence="7" id="KW-0546">Nucleotide metabolism</keyword>
<dbReference type="GO" id="GO:0016779">
    <property type="term" value="F:nucleotidyltransferase activity"/>
    <property type="evidence" value="ECO:0007669"/>
    <property type="project" value="UniProtKB-KW"/>
</dbReference>
<dbReference type="CDD" id="cd05400">
    <property type="entry name" value="NT_2-5OAS_ClassI-CCAase"/>
    <property type="match status" value="1"/>
</dbReference>
<keyword evidence="13" id="KW-1185">Reference proteome</keyword>
<organism evidence="12 13">
    <name type="scientific">Novimethylophilus kurashikiensis</name>
    <dbReference type="NCBI Taxonomy" id="1825523"/>
    <lineage>
        <taxon>Bacteria</taxon>
        <taxon>Pseudomonadati</taxon>
        <taxon>Pseudomonadota</taxon>
        <taxon>Betaproteobacteria</taxon>
        <taxon>Nitrosomonadales</taxon>
        <taxon>Methylophilaceae</taxon>
        <taxon>Novimethylophilus</taxon>
    </lineage>
</organism>
<dbReference type="GO" id="GO:0009117">
    <property type="term" value="P:nucleotide metabolic process"/>
    <property type="evidence" value="ECO:0007669"/>
    <property type="project" value="UniProtKB-KW"/>
</dbReference>